<keyword evidence="2" id="KW-1185">Reference proteome</keyword>
<dbReference type="EMBL" id="BAABGT010000004">
    <property type="protein sequence ID" value="GAA4536465.1"/>
    <property type="molecule type" value="Genomic_DNA"/>
</dbReference>
<evidence type="ECO:0000313" key="2">
    <source>
        <dbReference type="Proteomes" id="UP001501598"/>
    </source>
</evidence>
<dbReference type="Proteomes" id="UP001501598">
    <property type="component" value="Unassembled WGS sequence"/>
</dbReference>
<dbReference type="Gene3D" id="1.10.30.50">
    <property type="match status" value="1"/>
</dbReference>
<reference evidence="2" key="1">
    <citation type="journal article" date="2019" name="Int. J. Syst. Evol. Microbiol.">
        <title>The Global Catalogue of Microorganisms (GCM) 10K type strain sequencing project: providing services to taxonomists for standard genome sequencing and annotation.</title>
        <authorList>
            <consortium name="The Broad Institute Genomics Platform"/>
            <consortium name="The Broad Institute Genome Sequencing Center for Infectious Disease"/>
            <person name="Wu L."/>
            <person name="Ma J."/>
        </authorList>
    </citation>
    <scope>NUCLEOTIDE SEQUENCE [LARGE SCALE GENOMIC DNA]</scope>
    <source>
        <strain evidence="2">JCM 17906</strain>
    </source>
</reference>
<comment type="caution">
    <text evidence="1">The sequence shown here is derived from an EMBL/GenBank/DDBJ whole genome shotgun (WGS) entry which is preliminary data.</text>
</comment>
<evidence type="ECO:0008006" key="3">
    <source>
        <dbReference type="Google" id="ProtNLM"/>
    </source>
</evidence>
<proteinExistence type="predicted"/>
<sequence length="85" mass="9561">MEIQVLADLIRSRDRGRCTEPHCDAPIQHLDHLHRWSEGGATTLDNGVGKCTFHNLVRESPTDAVYLYRSCYVGIVIPVRGVEKS</sequence>
<protein>
    <recommendedName>
        <fullName evidence="3">HNH endonuclease</fullName>
    </recommendedName>
</protein>
<accession>A0ABP8REG7</accession>
<gene>
    <name evidence="1" type="ORF">GCM10023175_03500</name>
</gene>
<evidence type="ECO:0000313" key="1">
    <source>
        <dbReference type="EMBL" id="GAA4536465.1"/>
    </source>
</evidence>
<organism evidence="1 2">
    <name type="scientific">Pseudonocardia xishanensis</name>
    <dbReference type="NCBI Taxonomy" id="630995"/>
    <lineage>
        <taxon>Bacteria</taxon>
        <taxon>Bacillati</taxon>
        <taxon>Actinomycetota</taxon>
        <taxon>Actinomycetes</taxon>
        <taxon>Pseudonocardiales</taxon>
        <taxon>Pseudonocardiaceae</taxon>
        <taxon>Pseudonocardia</taxon>
    </lineage>
</organism>
<name>A0ABP8REG7_9PSEU</name>